<dbReference type="OrthoDB" id="9808843at2"/>
<proteinExistence type="predicted"/>
<dbReference type="GO" id="GO:0003677">
    <property type="term" value="F:DNA binding"/>
    <property type="evidence" value="ECO:0007669"/>
    <property type="project" value="UniProtKB-KW"/>
</dbReference>
<dbReference type="Gene3D" id="3.40.50.2300">
    <property type="match status" value="1"/>
</dbReference>
<dbReference type="AlphaFoldDB" id="A0A4R7VW39"/>
<evidence type="ECO:0000259" key="6">
    <source>
        <dbReference type="PROSITE" id="PS50043"/>
    </source>
</evidence>
<evidence type="ECO:0000313" key="9">
    <source>
        <dbReference type="Proteomes" id="UP000294927"/>
    </source>
</evidence>
<dbReference type="InterPro" id="IPR039420">
    <property type="entry name" value="WalR-like"/>
</dbReference>
<dbReference type="PROSITE" id="PS50043">
    <property type="entry name" value="HTH_LUXR_2"/>
    <property type="match status" value="1"/>
</dbReference>
<name>A0A4R7VW39_9PSEU</name>
<comment type="caution">
    <text evidence="8">The sequence shown here is derived from an EMBL/GenBank/DDBJ whole genome shotgun (WGS) entry which is preliminary data.</text>
</comment>
<accession>A0A4R7VW39</accession>
<dbReference type="Proteomes" id="UP000294927">
    <property type="component" value="Unassembled WGS sequence"/>
</dbReference>
<dbReference type="GO" id="GO:0006355">
    <property type="term" value="P:regulation of DNA-templated transcription"/>
    <property type="evidence" value="ECO:0007669"/>
    <property type="project" value="InterPro"/>
</dbReference>
<dbReference type="InterPro" id="IPR058245">
    <property type="entry name" value="NreC/VraR/RcsB-like_REC"/>
</dbReference>
<protein>
    <submittedName>
        <fullName evidence="8">LuxR family two component transcriptional regulator</fullName>
    </submittedName>
</protein>
<dbReference type="SUPFAM" id="SSF52172">
    <property type="entry name" value="CheY-like"/>
    <property type="match status" value="1"/>
</dbReference>
<reference evidence="8 9" key="1">
    <citation type="submission" date="2019-03" db="EMBL/GenBank/DDBJ databases">
        <title>Genomic Encyclopedia of Archaeal and Bacterial Type Strains, Phase II (KMG-II): from individual species to whole genera.</title>
        <authorList>
            <person name="Goeker M."/>
        </authorList>
    </citation>
    <scope>NUCLEOTIDE SEQUENCE [LARGE SCALE GENOMIC DNA]</scope>
    <source>
        <strain evidence="8 9">DSM 45499</strain>
    </source>
</reference>
<dbReference type="PROSITE" id="PS50110">
    <property type="entry name" value="RESPONSE_REGULATORY"/>
    <property type="match status" value="1"/>
</dbReference>
<dbReference type="Pfam" id="PF00072">
    <property type="entry name" value="Response_reg"/>
    <property type="match status" value="1"/>
</dbReference>
<dbReference type="EMBL" id="SOCP01000004">
    <property type="protein sequence ID" value="TDV54253.1"/>
    <property type="molecule type" value="Genomic_DNA"/>
</dbReference>
<dbReference type="CDD" id="cd17535">
    <property type="entry name" value="REC_NarL-like"/>
    <property type="match status" value="1"/>
</dbReference>
<evidence type="ECO:0000313" key="8">
    <source>
        <dbReference type="EMBL" id="TDV54253.1"/>
    </source>
</evidence>
<keyword evidence="4" id="KW-0804">Transcription</keyword>
<dbReference type="PRINTS" id="PR00038">
    <property type="entry name" value="HTHLUXR"/>
</dbReference>
<dbReference type="InterPro" id="IPR001789">
    <property type="entry name" value="Sig_transdc_resp-reg_receiver"/>
</dbReference>
<dbReference type="SMART" id="SM00448">
    <property type="entry name" value="REC"/>
    <property type="match status" value="1"/>
</dbReference>
<dbReference type="PROSITE" id="PS00622">
    <property type="entry name" value="HTH_LUXR_1"/>
    <property type="match status" value="1"/>
</dbReference>
<dbReference type="SMART" id="SM00421">
    <property type="entry name" value="HTH_LUXR"/>
    <property type="match status" value="1"/>
</dbReference>
<keyword evidence="3" id="KW-0238">DNA-binding</keyword>
<organism evidence="8 9">
    <name type="scientific">Actinophytocola oryzae</name>
    <dbReference type="NCBI Taxonomy" id="502181"/>
    <lineage>
        <taxon>Bacteria</taxon>
        <taxon>Bacillati</taxon>
        <taxon>Actinomycetota</taxon>
        <taxon>Actinomycetes</taxon>
        <taxon>Pseudonocardiales</taxon>
        <taxon>Pseudonocardiaceae</taxon>
    </lineage>
</organism>
<evidence type="ECO:0000256" key="3">
    <source>
        <dbReference type="ARBA" id="ARBA00023125"/>
    </source>
</evidence>
<feature type="modified residue" description="4-aspartylphosphate" evidence="5">
    <location>
        <position position="55"/>
    </location>
</feature>
<feature type="domain" description="HTH luxR-type" evidence="6">
    <location>
        <begin position="146"/>
        <end position="211"/>
    </location>
</feature>
<dbReference type="PANTHER" id="PTHR43214:SF24">
    <property type="entry name" value="TRANSCRIPTIONAL REGULATORY PROTEIN NARL-RELATED"/>
    <property type="match status" value="1"/>
</dbReference>
<feature type="domain" description="Response regulatory" evidence="7">
    <location>
        <begin position="4"/>
        <end position="119"/>
    </location>
</feature>
<evidence type="ECO:0000256" key="1">
    <source>
        <dbReference type="ARBA" id="ARBA00022553"/>
    </source>
</evidence>
<keyword evidence="1 5" id="KW-0597">Phosphoprotein</keyword>
<keyword evidence="2" id="KW-0805">Transcription regulation</keyword>
<dbReference type="Pfam" id="PF00196">
    <property type="entry name" value="GerE"/>
    <property type="match status" value="1"/>
</dbReference>
<sequence length="218" mass="23213">MTVRVLIADDQRVVRDGLVLLLDLLEGVEVVGTAADGEEAVALAREHRPDVVLMDLGMPRCDGVEATRRLRDEPGIHVVALTTYADDRSVLDALRAGARGYLTKDAGATAIHDALRRVAQGESAIDPAVQHHLVAAIATTEAEPGKPSLPDGLTPREAEVLTHIAAGLTNSEIATRLVVGKATVKTHVNHLLAKIGARDRAQAVSYAYRMGFGPDSRE</sequence>
<gene>
    <name evidence="8" type="ORF">CLV71_104724</name>
</gene>
<evidence type="ECO:0000256" key="2">
    <source>
        <dbReference type="ARBA" id="ARBA00023015"/>
    </source>
</evidence>
<dbReference type="CDD" id="cd06170">
    <property type="entry name" value="LuxR_C_like"/>
    <property type="match status" value="1"/>
</dbReference>
<evidence type="ECO:0000256" key="4">
    <source>
        <dbReference type="ARBA" id="ARBA00023163"/>
    </source>
</evidence>
<dbReference type="InterPro" id="IPR011006">
    <property type="entry name" value="CheY-like_superfamily"/>
</dbReference>
<dbReference type="InterPro" id="IPR000792">
    <property type="entry name" value="Tscrpt_reg_LuxR_C"/>
</dbReference>
<evidence type="ECO:0000256" key="5">
    <source>
        <dbReference type="PROSITE-ProRule" id="PRU00169"/>
    </source>
</evidence>
<dbReference type="RefSeq" id="WP_133903306.1">
    <property type="nucleotide sequence ID" value="NZ_SOCP01000004.1"/>
</dbReference>
<keyword evidence="9" id="KW-1185">Reference proteome</keyword>
<evidence type="ECO:0000259" key="7">
    <source>
        <dbReference type="PROSITE" id="PS50110"/>
    </source>
</evidence>
<dbReference type="GO" id="GO:0000160">
    <property type="term" value="P:phosphorelay signal transduction system"/>
    <property type="evidence" value="ECO:0007669"/>
    <property type="project" value="InterPro"/>
</dbReference>
<dbReference type="PANTHER" id="PTHR43214">
    <property type="entry name" value="TWO-COMPONENT RESPONSE REGULATOR"/>
    <property type="match status" value="1"/>
</dbReference>